<evidence type="ECO:0000256" key="13">
    <source>
        <dbReference type="ARBA" id="ARBA00023316"/>
    </source>
</evidence>
<feature type="transmembrane region" description="Helical" evidence="22">
    <location>
        <begin position="199"/>
        <end position="216"/>
    </location>
</feature>
<dbReference type="PROSITE" id="PS51257">
    <property type="entry name" value="PROKAR_LIPOPROTEIN"/>
    <property type="match status" value="1"/>
</dbReference>
<feature type="transmembrane region" description="Helical" evidence="22">
    <location>
        <begin position="53"/>
        <end position="74"/>
    </location>
</feature>
<feature type="transmembrane region" description="Helical" evidence="22">
    <location>
        <begin position="275"/>
        <end position="301"/>
    </location>
</feature>
<keyword evidence="4" id="KW-0132">Cell division</keyword>
<dbReference type="Proteomes" id="UP000620075">
    <property type="component" value="Unassembled WGS sequence"/>
</dbReference>
<name>A0A934NEB5_9BACT</name>
<keyword evidence="7 22" id="KW-0812">Transmembrane</keyword>
<evidence type="ECO:0000256" key="5">
    <source>
        <dbReference type="ARBA" id="ARBA00022676"/>
    </source>
</evidence>
<feature type="transmembrane region" description="Helical" evidence="22">
    <location>
        <begin position="351"/>
        <end position="372"/>
    </location>
</feature>
<evidence type="ECO:0000256" key="19">
    <source>
        <dbReference type="ARBA" id="ARBA00044770"/>
    </source>
</evidence>
<comment type="subcellular location">
    <subcellularLocation>
        <location evidence="1">Cell membrane</location>
        <topology evidence="1">Multi-pass membrane protein</topology>
    </subcellularLocation>
</comment>
<evidence type="ECO:0000256" key="22">
    <source>
        <dbReference type="SAM" id="Phobius"/>
    </source>
</evidence>
<sequence>MREPRATTAHAVRTDQAADRWLWLLTFALVGCGLIMVFSASQALAYVQHGFTLYYFLRQALFAGLGLTAMVVLARYDYHRLRQHAPLLAAAAALLMLLVLVPGLGISVNGARRWFSLGPLSAFQPSELGKLAFAVYLAHWVAKRGDRLRSLADGFLPLAIMLAFVLGVLMLQRDLGTAMITCSIFIAVYFAGGGRKGHLLLLMALLLAAFFLLITFESYRSQRLGAFLDPFKDPLGVGFQSSQGLLALGSGGLTGVGLGHSIQKYSWLPAAHTDFIFAIVGEETGLLGTTALLGAFTLLGIRGYRVAMRAADRFGMALATGITTWIVFQALLNMGTVTDTIPVTGVPLPFISYGGSALAICMAAIGVLLNISRQGSDQPHLRRRLDATLDLGRRHRRSPVPGARRRSSVQR</sequence>
<organism evidence="23 24">
    <name type="scientific">Candidatus Dormiibacter inghamiae</name>
    <dbReference type="NCBI Taxonomy" id="3127013"/>
    <lineage>
        <taxon>Bacteria</taxon>
        <taxon>Bacillati</taxon>
        <taxon>Candidatus Dormiibacterota</taxon>
        <taxon>Candidatus Dormibacteria</taxon>
        <taxon>Candidatus Dormibacterales</taxon>
        <taxon>Candidatus Dormibacteraceae</taxon>
        <taxon>Candidatus Dormiibacter</taxon>
    </lineage>
</organism>
<keyword evidence="10 22" id="KW-1133">Transmembrane helix</keyword>
<evidence type="ECO:0000256" key="1">
    <source>
        <dbReference type="ARBA" id="ARBA00004651"/>
    </source>
</evidence>
<dbReference type="GO" id="GO:0015648">
    <property type="term" value="F:lipid-linked peptidoglycan transporter activity"/>
    <property type="evidence" value="ECO:0007669"/>
    <property type="project" value="TreeGrafter"/>
</dbReference>
<evidence type="ECO:0000256" key="18">
    <source>
        <dbReference type="ARBA" id="ARBA00041418"/>
    </source>
</evidence>
<dbReference type="InterPro" id="IPR001182">
    <property type="entry name" value="FtsW/RodA"/>
</dbReference>
<protein>
    <recommendedName>
        <fullName evidence="17">Probable peptidoglycan glycosyltransferase FtsW</fullName>
        <ecNumber evidence="19">2.4.99.28</ecNumber>
    </recommendedName>
    <alternativeName>
        <fullName evidence="18">Cell division protein FtsW</fullName>
    </alternativeName>
    <alternativeName>
        <fullName evidence="15">Cell wall polymerase</fullName>
    </alternativeName>
    <alternativeName>
        <fullName evidence="14">Peptidoglycan polymerase</fullName>
    </alternativeName>
</protein>
<keyword evidence="12" id="KW-0131">Cell cycle</keyword>
<evidence type="ECO:0000256" key="4">
    <source>
        <dbReference type="ARBA" id="ARBA00022618"/>
    </source>
</evidence>
<dbReference type="GO" id="GO:0009252">
    <property type="term" value="P:peptidoglycan biosynthetic process"/>
    <property type="evidence" value="ECO:0007669"/>
    <property type="project" value="UniProtKB-KW"/>
</dbReference>
<dbReference type="GO" id="GO:0032153">
    <property type="term" value="C:cell division site"/>
    <property type="evidence" value="ECO:0007669"/>
    <property type="project" value="TreeGrafter"/>
</dbReference>
<reference evidence="23 24" key="1">
    <citation type="submission" date="2020-10" db="EMBL/GenBank/DDBJ databases">
        <title>Ca. Dormibacterota MAGs.</title>
        <authorList>
            <person name="Montgomery K."/>
        </authorList>
    </citation>
    <scope>NUCLEOTIDE SEQUENCE [LARGE SCALE GENOMIC DNA]</scope>
    <source>
        <strain evidence="23">SC8811_S16_3</strain>
    </source>
</reference>
<evidence type="ECO:0000313" key="24">
    <source>
        <dbReference type="Proteomes" id="UP000620075"/>
    </source>
</evidence>
<evidence type="ECO:0000256" key="16">
    <source>
        <dbReference type="ARBA" id="ARBA00038053"/>
    </source>
</evidence>
<keyword evidence="13" id="KW-0961">Cell wall biogenesis/degradation</keyword>
<dbReference type="InterPro" id="IPR013437">
    <property type="entry name" value="FtsW"/>
</dbReference>
<keyword evidence="9" id="KW-0573">Peptidoglycan synthesis</keyword>
<feature type="transmembrane region" description="Helical" evidence="22">
    <location>
        <begin position="150"/>
        <end position="169"/>
    </location>
</feature>
<dbReference type="GO" id="GO:0051301">
    <property type="term" value="P:cell division"/>
    <property type="evidence" value="ECO:0007669"/>
    <property type="project" value="UniProtKB-KW"/>
</dbReference>
<feature type="transmembrane region" description="Helical" evidence="22">
    <location>
        <begin position="114"/>
        <end position="138"/>
    </location>
</feature>
<proteinExistence type="inferred from homology"/>
<comment type="caution">
    <text evidence="23">The sequence shown here is derived from an EMBL/GenBank/DDBJ whole genome shotgun (WGS) entry which is preliminary data.</text>
</comment>
<keyword evidence="11 22" id="KW-0472">Membrane</keyword>
<gene>
    <name evidence="23" type="primary">ftsW</name>
    <name evidence="23" type="ORF">JF888_12885</name>
</gene>
<dbReference type="GO" id="GO:0008360">
    <property type="term" value="P:regulation of cell shape"/>
    <property type="evidence" value="ECO:0007669"/>
    <property type="project" value="UniProtKB-KW"/>
</dbReference>
<comment type="function">
    <text evidence="21">Peptidoglycan polymerase that is essential for cell division.</text>
</comment>
<evidence type="ECO:0000256" key="6">
    <source>
        <dbReference type="ARBA" id="ARBA00022679"/>
    </source>
</evidence>
<accession>A0A934NEB5</accession>
<keyword evidence="8" id="KW-0133">Cell shape</keyword>
<dbReference type="RefSeq" id="WP_338181075.1">
    <property type="nucleotide sequence ID" value="NZ_JAEKNQ010000051.1"/>
</dbReference>
<evidence type="ECO:0000256" key="8">
    <source>
        <dbReference type="ARBA" id="ARBA00022960"/>
    </source>
</evidence>
<dbReference type="GO" id="GO:0071555">
    <property type="term" value="P:cell wall organization"/>
    <property type="evidence" value="ECO:0007669"/>
    <property type="project" value="UniProtKB-KW"/>
</dbReference>
<evidence type="ECO:0000256" key="20">
    <source>
        <dbReference type="ARBA" id="ARBA00049902"/>
    </source>
</evidence>
<keyword evidence="3" id="KW-1003">Cell membrane</keyword>
<evidence type="ECO:0000256" key="21">
    <source>
        <dbReference type="ARBA" id="ARBA00049966"/>
    </source>
</evidence>
<dbReference type="PANTHER" id="PTHR30474:SF2">
    <property type="entry name" value="PEPTIDOGLYCAN GLYCOSYLTRANSFERASE FTSW-RELATED"/>
    <property type="match status" value="1"/>
</dbReference>
<keyword evidence="6" id="KW-0808">Transferase</keyword>
<evidence type="ECO:0000313" key="23">
    <source>
        <dbReference type="EMBL" id="MBJ7604068.1"/>
    </source>
</evidence>
<evidence type="ECO:0000256" key="3">
    <source>
        <dbReference type="ARBA" id="ARBA00022475"/>
    </source>
</evidence>
<evidence type="ECO:0000256" key="10">
    <source>
        <dbReference type="ARBA" id="ARBA00022989"/>
    </source>
</evidence>
<evidence type="ECO:0000256" key="2">
    <source>
        <dbReference type="ARBA" id="ARBA00004752"/>
    </source>
</evidence>
<evidence type="ECO:0000256" key="12">
    <source>
        <dbReference type="ARBA" id="ARBA00023306"/>
    </source>
</evidence>
<dbReference type="GO" id="GO:0008955">
    <property type="term" value="F:peptidoglycan glycosyltransferase activity"/>
    <property type="evidence" value="ECO:0007669"/>
    <property type="project" value="UniProtKB-EC"/>
</dbReference>
<dbReference type="Pfam" id="PF01098">
    <property type="entry name" value="FTSW_RODA_SPOVE"/>
    <property type="match status" value="1"/>
</dbReference>
<feature type="transmembrane region" description="Helical" evidence="22">
    <location>
        <begin position="313"/>
        <end position="331"/>
    </location>
</feature>
<feature type="transmembrane region" description="Helical" evidence="22">
    <location>
        <begin position="175"/>
        <end position="192"/>
    </location>
</feature>
<dbReference type="AlphaFoldDB" id="A0A934NEB5"/>
<evidence type="ECO:0000256" key="9">
    <source>
        <dbReference type="ARBA" id="ARBA00022984"/>
    </source>
</evidence>
<comment type="similarity">
    <text evidence="16">Belongs to the SEDS family. FtsW subfamily.</text>
</comment>
<dbReference type="GO" id="GO:0005886">
    <property type="term" value="C:plasma membrane"/>
    <property type="evidence" value="ECO:0007669"/>
    <property type="project" value="UniProtKB-SubCell"/>
</dbReference>
<evidence type="ECO:0000256" key="15">
    <source>
        <dbReference type="ARBA" id="ARBA00033270"/>
    </source>
</evidence>
<dbReference type="PANTHER" id="PTHR30474">
    <property type="entry name" value="CELL CYCLE PROTEIN"/>
    <property type="match status" value="1"/>
</dbReference>
<comment type="pathway">
    <text evidence="2">Cell wall biogenesis; peptidoglycan biosynthesis.</text>
</comment>
<dbReference type="NCBIfam" id="TIGR02614">
    <property type="entry name" value="ftsW"/>
    <property type="match status" value="1"/>
</dbReference>
<comment type="catalytic activity">
    <reaction evidence="20">
        <text>[GlcNAc-(1-&gt;4)-Mur2Ac(oyl-L-Ala-gamma-D-Glu-L-Lys-D-Ala-D-Ala)](n)-di-trans,octa-cis-undecaprenyl diphosphate + beta-D-GlcNAc-(1-&gt;4)-Mur2Ac(oyl-L-Ala-gamma-D-Glu-L-Lys-D-Ala-D-Ala)-di-trans,octa-cis-undecaprenyl diphosphate = [GlcNAc-(1-&gt;4)-Mur2Ac(oyl-L-Ala-gamma-D-Glu-L-Lys-D-Ala-D-Ala)](n+1)-di-trans,octa-cis-undecaprenyl diphosphate + di-trans,octa-cis-undecaprenyl diphosphate + H(+)</text>
        <dbReference type="Rhea" id="RHEA:23708"/>
        <dbReference type="Rhea" id="RHEA-COMP:9602"/>
        <dbReference type="Rhea" id="RHEA-COMP:9603"/>
        <dbReference type="ChEBI" id="CHEBI:15378"/>
        <dbReference type="ChEBI" id="CHEBI:58405"/>
        <dbReference type="ChEBI" id="CHEBI:60033"/>
        <dbReference type="ChEBI" id="CHEBI:78435"/>
        <dbReference type="EC" id="2.4.99.28"/>
    </reaction>
</comment>
<evidence type="ECO:0000256" key="7">
    <source>
        <dbReference type="ARBA" id="ARBA00022692"/>
    </source>
</evidence>
<feature type="transmembrane region" description="Helical" evidence="22">
    <location>
        <begin position="86"/>
        <end position="108"/>
    </location>
</feature>
<evidence type="ECO:0000256" key="17">
    <source>
        <dbReference type="ARBA" id="ARBA00041185"/>
    </source>
</evidence>
<evidence type="ECO:0000256" key="11">
    <source>
        <dbReference type="ARBA" id="ARBA00023136"/>
    </source>
</evidence>
<dbReference type="EC" id="2.4.99.28" evidence="19"/>
<evidence type="ECO:0000256" key="14">
    <source>
        <dbReference type="ARBA" id="ARBA00032370"/>
    </source>
</evidence>
<keyword evidence="5" id="KW-0328">Glycosyltransferase</keyword>
<feature type="transmembrane region" description="Helical" evidence="22">
    <location>
        <begin position="21"/>
        <end position="47"/>
    </location>
</feature>
<dbReference type="EMBL" id="JAEKNQ010000051">
    <property type="protein sequence ID" value="MBJ7604068.1"/>
    <property type="molecule type" value="Genomic_DNA"/>
</dbReference>